<dbReference type="PROSITE" id="PS50850">
    <property type="entry name" value="MFS"/>
    <property type="match status" value="1"/>
</dbReference>
<protein>
    <recommendedName>
        <fullName evidence="8">Bcr/CflA family efflux transporter</fullName>
    </recommendedName>
</protein>
<dbReference type="NCBIfam" id="NF008314">
    <property type="entry name" value="PRK11102.1"/>
    <property type="match status" value="1"/>
</dbReference>
<name>A0A1K1V1A1_9GAMM</name>
<accession>A0A1K1V1A1</accession>
<organism evidence="10 11">
    <name type="scientific">Marinospirillum alkaliphilum DSM 21637</name>
    <dbReference type="NCBI Taxonomy" id="1122209"/>
    <lineage>
        <taxon>Bacteria</taxon>
        <taxon>Pseudomonadati</taxon>
        <taxon>Pseudomonadota</taxon>
        <taxon>Gammaproteobacteria</taxon>
        <taxon>Oceanospirillales</taxon>
        <taxon>Oceanospirillaceae</taxon>
        <taxon>Marinospirillum</taxon>
    </lineage>
</organism>
<dbReference type="GO" id="GO:0005886">
    <property type="term" value="C:plasma membrane"/>
    <property type="evidence" value="ECO:0007669"/>
    <property type="project" value="UniProtKB-SubCell"/>
</dbReference>
<evidence type="ECO:0000256" key="3">
    <source>
        <dbReference type="ARBA" id="ARBA00022448"/>
    </source>
</evidence>
<dbReference type="InterPro" id="IPR004812">
    <property type="entry name" value="Efflux_drug-R_Bcr/CmlA"/>
</dbReference>
<gene>
    <name evidence="10" type="ORF">SAMN02745752_00725</name>
</gene>
<dbReference type="Pfam" id="PF07690">
    <property type="entry name" value="MFS_1"/>
    <property type="match status" value="1"/>
</dbReference>
<dbReference type="STRING" id="1122209.SAMN02745752_00725"/>
<dbReference type="NCBIfam" id="TIGR00710">
    <property type="entry name" value="efflux_Bcr_CflA"/>
    <property type="match status" value="1"/>
</dbReference>
<dbReference type="CDD" id="cd17320">
    <property type="entry name" value="MFS_MdfA_MDR_like"/>
    <property type="match status" value="1"/>
</dbReference>
<dbReference type="InterPro" id="IPR020846">
    <property type="entry name" value="MFS_dom"/>
</dbReference>
<keyword evidence="8" id="KW-0997">Cell inner membrane</keyword>
<dbReference type="OrthoDB" id="9814303at2"/>
<keyword evidence="3 8" id="KW-0813">Transport</keyword>
<feature type="transmembrane region" description="Helical" evidence="8">
    <location>
        <begin position="249"/>
        <end position="267"/>
    </location>
</feature>
<feature type="transmembrane region" description="Helical" evidence="8">
    <location>
        <begin position="203"/>
        <end position="229"/>
    </location>
</feature>
<evidence type="ECO:0000256" key="1">
    <source>
        <dbReference type="ARBA" id="ARBA00004651"/>
    </source>
</evidence>
<keyword evidence="4" id="KW-1003">Cell membrane</keyword>
<dbReference type="AlphaFoldDB" id="A0A1K1V1A1"/>
<feature type="transmembrane region" description="Helical" evidence="8">
    <location>
        <begin position="340"/>
        <end position="363"/>
    </location>
</feature>
<evidence type="ECO:0000256" key="2">
    <source>
        <dbReference type="ARBA" id="ARBA00006236"/>
    </source>
</evidence>
<dbReference type="GO" id="GO:0042910">
    <property type="term" value="F:xenobiotic transmembrane transporter activity"/>
    <property type="evidence" value="ECO:0007669"/>
    <property type="project" value="InterPro"/>
</dbReference>
<evidence type="ECO:0000256" key="6">
    <source>
        <dbReference type="ARBA" id="ARBA00022989"/>
    </source>
</evidence>
<proteinExistence type="inferred from homology"/>
<dbReference type="RefSeq" id="WP_072324985.1">
    <property type="nucleotide sequence ID" value="NZ_FPJW01000002.1"/>
</dbReference>
<dbReference type="GO" id="GO:1990961">
    <property type="term" value="P:xenobiotic detoxification by transmembrane export across the plasma membrane"/>
    <property type="evidence" value="ECO:0007669"/>
    <property type="project" value="InterPro"/>
</dbReference>
<dbReference type="EMBL" id="FPJW01000002">
    <property type="protein sequence ID" value="SFX18882.1"/>
    <property type="molecule type" value="Genomic_DNA"/>
</dbReference>
<reference evidence="10 11" key="1">
    <citation type="submission" date="2016-11" db="EMBL/GenBank/DDBJ databases">
        <authorList>
            <person name="Jaros S."/>
            <person name="Januszkiewicz K."/>
            <person name="Wedrychowicz H."/>
        </authorList>
    </citation>
    <scope>NUCLEOTIDE SEQUENCE [LARGE SCALE GENOMIC DNA]</scope>
    <source>
        <strain evidence="10 11">DSM 21637</strain>
    </source>
</reference>
<dbReference type="FunFam" id="1.20.1720.10:FF:000005">
    <property type="entry name" value="Bcr/CflA family efflux transporter"/>
    <property type="match status" value="1"/>
</dbReference>
<evidence type="ECO:0000256" key="7">
    <source>
        <dbReference type="ARBA" id="ARBA00023136"/>
    </source>
</evidence>
<feature type="transmembrane region" description="Helical" evidence="8">
    <location>
        <begin position="164"/>
        <end position="182"/>
    </location>
</feature>
<evidence type="ECO:0000256" key="5">
    <source>
        <dbReference type="ARBA" id="ARBA00022692"/>
    </source>
</evidence>
<dbReference type="Proteomes" id="UP000182350">
    <property type="component" value="Unassembled WGS sequence"/>
</dbReference>
<dbReference type="PANTHER" id="PTHR23502:SF132">
    <property type="entry name" value="POLYAMINE TRANSPORTER 2-RELATED"/>
    <property type="match status" value="1"/>
</dbReference>
<dbReference type="Gene3D" id="1.20.1720.10">
    <property type="entry name" value="Multidrug resistance protein D"/>
    <property type="match status" value="1"/>
</dbReference>
<evidence type="ECO:0000256" key="4">
    <source>
        <dbReference type="ARBA" id="ARBA00022475"/>
    </source>
</evidence>
<keyword evidence="5 8" id="KW-0812">Transmembrane</keyword>
<feature type="transmembrane region" description="Helical" evidence="8">
    <location>
        <begin position="369"/>
        <end position="388"/>
    </location>
</feature>
<evidence type="ECO:0000256" key="8">
    <source>
        <dbReference type="RuleBase" id="RU365088"/>
    </source>
</evidence>
<dbReference type="PANTHER" id="PTHR23502">
    <property type="entry name" value="MAJOR FACILITATOR SUPERFAMILY"/>
    <property type="match status" value="1"/>
</dbReference>
<dbReference type="SUPFAM" id="SSF103473">
    <property type="entry name" value="MFS general substrate transporter"/>
    <property type="match status" value="1"/>
</dbReference>
<feature type="transmembrane region" description="Helical" evidence="8">
    <location>
        <begin position="134"/>
        <end position="158"/>
    </location>
</feature>
<sequence>MVTITQPHRLIVLLAALVAFGPLSIDMYLPSLPLIAEELSASQADIQLTISSFLVGLFIGMLFYGPLSDKVGRRPLLLGGICLYLLASIGCLLASSAEWLIAARFLQALGAAAASVLARAIVRDLFPLNEAARVLSLMHLVTMIATLMAPLIGGYLILLTGWRSLFVVLFVFAALVLLACIWKIPETHHGSSRGSSLAAVFKAYGLILLHPVALGYILCMSLTFAGMFAYITASPFVYIDYFGISPQTYAWLFSLNIGGIILLVSLNARYVGRLGTQRLLWLAAALAASSGLLMLTAGITGWGGLPLIVVALLGFVSVTGVLGANCMASLLSHFPERAGAAAGIAVACQFGLGAVASGLVSWLHDGSPLAMALVIGATGLGSLVALTLTRQSARLGH</sequence>
<evidence type="ECO:0000313" key="10">
    <source>
        <dbReference type="EMBL" id="SFX18882.1"/>
    </source>
</evidence>
<feature type="transmembrane region" description="Helical" evidence="8">
    <location>
        <begin position="101"/>
        <end position="122"/>
    </location>
</feature>
<feature type="transmembrane region" description="Helical" evidence="8">
    <location>
        <begin position="76"/>
        <end position="95"/>
    </location>
</feature>
<dbReference type="InterPro" id="IPR011701">
    <property type="entry name" value="MFS"/>
</dbReference>
<keyword evidence="6 8" id="KW-1133">Transmembrane helix</keyword>
<evidence type="ECO:0000259" key="9">
    <source>
        <dbReference type="PROSITE" id="PS50850"/>
    </source>
</evidence>
<evidence type="ECO:0000313" key="11">
    <source>
        <dbReference type="Proteomes" id="UP000182350"/>
    </source>
</evidence>
<keyword evidence="11" id="KW-1185">Reference proteome</keyword>
<comment type="similarity">
    <text evidence="2 8">Belongs to the major facilitator superfamily. Bcr/CmlA family.</text>
</comment>
<feature type="transmembrane region" description="Helical" evidence="8">
    <location>
        <begin position="46"/>
        <end position="64"/>
    </location>
</feature>
<feature type="transmembrane region" description="Helical" evidence="8">
    <location>
        <begin position="305"/>
        <end position="328"/>
    </location>
</feature>
<dbReference type="InterPro" id="IPR036259">
    <property type="entry name" value="MFS_trans_sf"/>
</dbReference>
<feature type="domain" description="Major facilitator superfamily (MFS) profile" evidence="9">
    <location>
        <begin position="10"/>
        <end position="393"/>
    </location>
</feature>
<feature type="transmembrane region" description="Helical" evidence="8">
    <location>
        <begin position="279"/>
        <end position="299"/>
    </location>
</feature>
<dbReference type="GO" id="GO:0015385">
    <property type="term" value="F:sodium:proton antiporter activity"/>
    <property type="evidence" value="ECO:0007669"/>
    <property type="project" value="TreeGrafter"/>
</dbReference>
<comment type="subcellular location">
    <subcellularLocation>
        <location evidence="8">Cell inner membrane</location>
        <topology evidence="8">Multi-pass membrane protein</topology>
    </subcellularLocation>
    <subcellularLocation>
        <location evidence="1">Cell membrane</location>
        <topology evidence="1">Multi-pass membrane protein</topology>
    </subcellularLocation>
</comment>
<keyword evidence="7 8" id="KW-0472">Membrane</keyword>
<comment type="caution">
    <text evidence="8">Lacks conserved residue(s) required for the propagation of feature annotation.</text>
</comment>